<organism evidence="2 3">
    <name type="scientific">Phreatobacter oligotrophus</name>
    <dbReference type="NCBI Taxonomy" id="1122261"/>
    <lineage>
        <taxon>Bacteria</taxon>
        <taxon>Pseudomonadati</taxon>
        <taxon>Pseudomonadota</taxon>
        <taxon>Alphaproteobacteria</taxon>
        <taxon>Hyphomicrobiales</taxon>
        <taxon>Phreatobacteraceae</taxon>
        <taxon>Phreatobacter</taxon>
    </lineage>
</organism>
<dbReference type="PANTHER" id="PTHR46401">
    <property type="entry name" value="GLYCOSYLTRANSFERASE WBBK-RELATED"/>
    <property type="match status" value="1"/>
</dbReference>
<keyword evidence="1 2" id="KW-0808">Transferase</keyword>
<keyword evidence="3" id="KW-1185">Reference proteome</keyword>
<dbReference type="RefSeq" id="WP_108179713.1">
    <property type="nucleotide sequence ID" value="NZ_PZZL01000032.1"/>
</dbReference>
<accession>A0A2T4YP35</accession>
<dbReference type="EMBL" id="PZZL01000032">
    <property type="protein sequence ID" value="PTM45280.1"/>
    <property type="molecule type" value="Genomic_DNA"/>
</dbReference>
<evidence type="ECO:0000313" key="3">
    <source>
        <dbReference type="Proteomes" id="UP000241808"/>
    </source>
</evidence>
<dbReference type="Proteomes" id="UP000241808">
    <property type="component" value="Unassembled WGS sequence"/>
</dbReference>
<dbReference type="SUPFAM" id="SSF53756">
    <property type="entry name" value="UDP-Glycosyltransferase/glycogen phosphorylase"/>
    <property type="match status" value="1"/>
</dbReference>
<dbReference type="Pfam" id="PF13692">
    <property type="entry name" value="Glyco_trans_1_4"/>
    <property type="match status" value="1"/>
</dbReference>
<dbReference type="Gene3D" id="3.40.50.2000">
    <property type="entry name" value="Glycogen Phosphorylase B"/>
    <property type="match status" value="1"/>
</dbReference>
<dbReference type="AlphaFoldDB" id="A0A2T4YP35"/>
<dbReference type="GO" id="GO:0016757">
    <property type="term" value="F:glycosyltransferase activity"/>
    <property type="evidence" value="ECO:0007669"/>
    <property type="project" value="TreeGrafter"/>
</dbReference>
<gene>
    <name evidence="2" type="ORF">C8P69_1323</name>
</gene>
<evidence type="ECO:0000313" key="2">
    <source>
        <dbReference type="EMBL" id="PTM45280.1"/>
    </source>
</evidence>
<comment type="caution">
    <text evidence="2">The sequence shown here is derived from an EMBL/GenBank/DDBJ whole genome shotgun (WGS) entry which is preliminary data.</text>
</comment>
<protein>
    <submittedName>
        <fullName evidence="2">Glycosyltransferase involved in cell wall biosynthesis</fullName>
    </submittedName>
</protein>
<dbReference type="CDD" id="cd03801">
    <property type="entry name" value="GT4_PimA-like"/>
    <property type="match status" value="1"/>
</dbReference>
<dbReference type="PANTHER" id="PTHR46401:SF2">
    <property type="entry name" value="GLYCOSYLTRANSFERASE WBBK-RELATED"/>
    <property type="match status" value="1"/>
</dbReference>
<name>A0A2T4YP35_9HYPH</name>
<proteinExistence type="predicted"/>
<evidence type="ECO:0000256" key="1">
    <source>
        <dbReference type="ARBA" id="ARBA00022679"/>
    </source>
</evidence>
<sequence>MRIIFLNYGLYASNSGGHIANFAAELAKLGHSVAICAEGDPDAAREVCGELVEYFSHESVDFEPTSLMGGFSPQDVIIHAWTPRDKVVFLTETLMSQGAGHYVVHLEDNEELLTAANLGLKQTELVAATENLGRYNFPLSLSHPTRYKDFIRGSSGATVIVEPLSEFVHPDVPVHILEPGVSVDYFGAELSPEQRSSVRQRYGAAEDDIVCVYHGNMHRANEREIFSLYTANLILQRRGIKFRLIRAGKNFTDGLDLSFDYLRSNVMEVGYLSSEELLRLLQIADLFVQPGASNAFNDYRFPSKIPEFLARGRPVLLPATNIGLRLRDGVDAILLRRGDGEEIADKIETLVSDQARCKDLGAHARRFAEEQLNWSTNAKSLVHFYAQCMQKPNGGILNGQSKKV</sequence>
<dbReference type="OrthoDB" id="9816424at2"/>
<reference evidence="2 3" key="1">
    <citation type="submission" date="2018-04" db="EMBL/GenBank/DDBJ databases">
        <title>Genomic Encyclopedia of Archaeal and Bacterial Type Strains, Phase II (KMG-II): from individual species to whole genera.</title>
        <authorList>
            <person name="Goeker M."/>
        </authorList>
    </citation>
    <scope>NUCLEOTIDE SEQUENCE [LARGE SCALE GENOMIC DNA]</scope>
    <source>
        <strain evidence="2 3">DSM 25521</strain>
    </source>
</reference>